<feature type="compositionally biased region" description="Polar residues" evidence="6">
    <location>
        <begin position="157"/>
        <end position="167"/>
    </location>
</feature>
<comment type="similarity">
    <text evidence="2 5">Belongs to the ELOF1 family.</text>
</comment>
<keyword evidence="4 5" id="KW-0539">Nucleus</keyword>
<evidence type="ECO:0000313" key="7">
    <source>
        <dbReference type="EMBL" id="KAJ5270643.1"/>
    </source>
</evidence>
<feature type="region of interest" description="Disordered" evidence="6">
    <location>
        <begin position="157"/>
        <end position="190"/>
    </location>
</feature>
<name>A0ABQ8WKZ2_PENCH</name>
<keyword evidence="8" id="KW-1185">Reference proteome</keyword>
<dbReference type="Pfam" id="PF05129">
    <property type="entry name" value="Zn_ribbon_Elf1"/>
    <property type="match status" value="1"/>
</dbReference>
<evidence type="ECO:0000256" key="4">
    <source>
        <dbReference type="ARBA" id="ARBA00023242"/>
    </source>
</evidence>
<organism evidence="7 8">
    <name type="scientific">Penicillium chrysogenum</name>
    <name type="common">Penicillium notatum</name>
    <dbReference type="NCBI Taxonomy" id="5076"/>
    <lineage>
        <taxon>Eukaryota</taxon>
        <taxon>Fungi</taxon>
        <taxon>Dikarya</taxon>
        <taxon>Ascomycota</taxon>
        <taxon>Pezizomycotina</taxon>
        <taxon>Eurotiomycetes</taxon>
        <taxon>Eurotiomycetidae</taxon>
        <taxon>Eurotiales</taxon>
        <taxon>Aspergillaceae</taxon>
        <taxon>Penicillium</taxon>
        <taxon>Penicillium chrysogenum species complex</taxon>
    </lineage>
</organism>
<dbReference type="EMBL" id="JAPVEB010000003">
    <property type="protein sequence ID" value="KAJ5270643.1"/>
    <property type="molecule type" value="Genomic_DNA"/>
</dbReference>
<evidence type="ECO:0000256" key="2">
    <source>
        <dbReference type="ARBA" id="ARBA00009730"/>
    </source>
</evidence>
<comment type="function">
    <text evidence="5">Transcription elongation factor implicated in the maintenance of proper chromatin structure in actively transcribed regions.</text>
</comment>
<evidence type="ECO:0000256" key="5">
    <source>
        <dbReference type="RuleBase" id="RU364033"/>
    </source>
</evidence>
<gene>
    <name evidence="7" type="ORF">N7505_006401</name>
</gene>
<dbReference type="SUPFAM" id="SSF57783">
    <property type="entry name" value="Zinc beta-ribbon"/>
    <property type="match status" value="1"/>
</dbReference>
<dbReference type="Proteomes" id="UP001220256">
    <property type="component" value="Unassembled WGS sequence"/>
</dbReference>
<comment type="subcellular location">
    <subcellularLocation>
        <location evidence="1 5">Nucleus</location>
    </subcellularLocation>
</comment>
<protein>
    <recommendedName>
        <fullName evidence="5">Transcription elongation factor 1 homolog</fullName>
    </recommendedName>
</protein>
<keyword evidence="5" id="KW-0804">Transcription</keyword>
<dbReference type="PANTHER" id="PTHR20934">
    <property type="entry name" value="TRANSCRIPTION ELONGATION FACTOR 1 HOMOLOG"/>
    <property type="match status" value="1"/>
</dbReference>
<dbReference type="Gene3D" id="2.20.25.190">
    <property type="match status" value="1"/>
</dbReference>
<dbReference type="InterPro" id="IPR038567">
    <property type="entry name" value="T_Elf1_sf"/>
</dbReference>
<evidence type="ECO:0000256" key="3">
    <source>
        <dbReference type="ARBA" id="ARBA00022833"/>
    </source>
</evidence>
<evidence type="ECO:0000256" key="6">
    <source>
        <dbReference type="SAM" id="MobiDB-lite"/>
    </source>
</evidence>
<sequence>IALNRRQLTSYVGNWMIIVPIPIKQVALASMPRPTSQHSSLLYLSSHSSLLYSKSCAAGQLKHDADLFLQGKRKKSSSKPQGPRKREPLATTFSCLFCNHENSVVVKLDKKLGLGDLSCKVCGQKFQTGINYLSAPVDVYSDWVDACDAVAKDTANQYDAPNPSQLGQRGISKQAIPEETGQDDGYDDDY</sequence>
<feature type="non-terminal residue" evidence="7">
    <location>
        <position position="1"/>
    </location>
</feature>
<evidence type="ECO:0000313" key="8">
    <source>
        <dbReference type="Proteomes" id="UP001220256"/>
    </source>
</evidence>
<reference evidence="7 8" key="1">
    <citation type="journal article" date="2023" name="IMA Fungus">
        <title>Comparative genomic study of the Penicillium genus elucidates a diverse pangenome and 15 lateral gene transfer events.</title>
        <authorList>
            <person name="Petersen C."/>
            <person name="Sorensen T."/>
            <person name="Nielsen M.R."/>
            <person name="Sondergaard T.E."/>
            <person name="Sorensen J.L."/>
            <person name="Fitzpatrick D.A."/>
            <person name="Frisvad J.C."/>
            <person name="Nielsen K.L."/>
        </authorList>
    </citation>
    <scope>NUCLEOTIDE SEQUENCE [LARGE SCALE GENOMIC DNA]</scope>
    <source>
        <strain evidence="7 8">IBT 3361</strain>
    </source>
</reference>
<comment type="caution">
    <text evidence="7">The sequence shown here is derived from an EMBL/GenBank/DDBJ whole genome shotgun (WGS) entry which is preliminary data.</text>
</comment>
<keyword evidence="3 5" id="KW-0862">Zinc</keyword>
<dbReference type="InterPro" id="IPR007808">
    <property type="entry name" value="Elf1"/>
</dbReference>
<dbReference type="PANTHER" id="PTHR20934:SF0">
    <property type="entry name" value="TRANSCRIPTION ELONGATION FACTOR 1 HOMOLOG"/>
    <property type="match status" value="1"/>
</dbReference>
<feature type="compositionally biased region" description="Acidic residues" evidence="6">
    <location>
        <begin position="180"/>
        <end position="190"/>
    </location>
</feature>
<keyword evidence="5" id="KW-0863">Zinc-finger</keyword>
<keyword evidence="5" id="KW-0479">Metal-binding</keyword>
<keyword evidence="5" id="KW-0805">Transcription regulation</keyword>
<proteinExistence type="inferred from homology"/>
<evidence type="ECO:0000256" key="1">
    <source>
        <dbReference type="ARBA" id="ARBA00004123"/>
    </source>
</evidence>
<accession>A0ABQ8WKZ2</accession>